<organism evidence="2 3">
    <name type="scientific">Amycolatopsis lexingtonensis</name>
    <dbReference type="NCBI Taxonomy" id="218822"/>
    <lineage>
        <taxon>Bacteria</taxon>
        <taxon>Bacillati</taxon>
        <taxon>Actinomycetota</taxon>
        <taxon>Actinomycetes</taxon>
        <taxon>Pseudonocardiales</taxon>
        <taxon>Pseudonocardiaceae</taxon>
        <taxon>Amycolatopsis</taxon>
    </lineage>
</organism>
<comment type="caution">
    <text evidence="2">The sequence shown here is derived from an EMBL/GenBank/DDBJ whole genome shotgun (WGS) entry which is preliminary data.</text>
</comment>
<dbReference type="EMBL" id="JADBEG010000001">
    <property type="protein sequence ID" value="MBE1498776.1"/>
    <property type="molecule type" value="Genomic_DNA"/>
</dbReference>
<feature type="transmembrane region" description="Helical" evidence="1">
    <location>
        <begin position="96"/>
        <end position="121"/>
    </location>
</feature>
<feature type="transmembrane region" description="Helical" evidence="1">
    <location>
        <begin position="51"/>
        <end position="75"/>
    </location>
</feature>
<keyword evidence="1" id="KW-1133">Transmembrane helix</keyword>
<evidence type="ECO:0000256" key="1">
    <source>
        <dbReference type="SAM" id="Phobius"/>
    </source>
</evidence>
<keyword evidence="3" id="KW-1185">Reference proteome</keyword>
<evidence type="ECO:0000313" key="3">
    <source>
        <dbReference type="Proteomes" id="UP000631670"/>
    </source>
</evidence>
<dbReference type="Proteomes" id="UP000631670">
    <property type="component" value="Unassembled WGS sequence"/>
</dbReference>
<sequence length="178" mass="18722">MNGPILIPPRMAARFRGRCLVLGAVTVAAGVLVGLGIAVGGLLLPGGSGPMFAMTAATGVFLGLFLLVSGVTMTLARQWVTTIPQGHVLDRQKSGLALYPLAVPAGAGLFTSLFFYVTFMGRFTWSAENVTRTVHLVTPGVVAYLALPAVAVALCVVNLLVGQPLFRPSQRTIQRYAR</sequence>
<protein>
    <recommendedName>
        <fullName evidence="4">ABC transporter permease</fullName>
    </recommendedName>
</protein>
<evidence type="ECO:0000313" key="2">
    <source>
        <dbReference type="EMBL" id="MBE1498776.1"/>
    </source>
</evidence>
<accession>A0ABR9I6I8</accession>
<gene>
    <name evidence="2" type="ORF">H4696_005876</name>
</gene>
<reference evidence="2 3" key="1">
    <citation type="submission" date="2020-10" db="EMBL/GenBank/DDBJ databases">
        <title>Sequencing the genomes of 1000 actinobacteria strains.</title>
        <authorList>
            <person name="Klenk H.-P."/>
        </authorList>
    </citation>
    <scope>NUCLEOTIDE SEQUENCE [LARGE SCALE GENOMIC DNA]</scope>
    <source>
        <strain evidence="2 3">DSM 44653</strain>
    </source>
</reference>
<feature type="transmembrane region" description="Helical" evidence="1">
    <location>
        <begin position="141"/>
        <end position="161"/>
    </location>
</feature>
<proteinExistence type="predicted"/>
<dbReference type="RefSeq" id="WP_086858276.1">
    <property type="nucleotide sequence ID" value="NZ_JADBEG010000001.1"/>
</dbReference>
<name>A0ABR9I6I8_9PSEU</name>
<feature type="transmembrane region" description="Helical" evidence="1">
    <location>
        <begin position="20"/>
        <end position="45"/>
    </location>
</feature>
<keyword evidence="1" id="KW-0472">Membrane</keyword>
<evidence type="ECO:0008006" key="4">
    <source>
        <dbReference type="Google" id="ProtNLM"/>
    </source>
</evidence>
<keyword evidence="1" id="KW-0812">Transmembrane</keyword>